<dbReference type="PROSITE" id="PS51257">
    <property type="entry name" value="PROKAR_LIPOPROTEIN"/>
    <property type="match status" value="1"/>
</dbReference>
<comment type="caution">
    <text evidence="3">The sequence shown here is derived from an EMBL/GenBank/DDBJ whole genome shotgun (WGS) entry which is preliminary data.</text>
</comment>
<sequence length="183" mass="21123">MRFLLFFSAAALLLSGCSAHDDSSQSGHPAKNELVRYETPGQYRQQDKKLREAEGENTGRYQTKQDRINQGQKTNDYTDAFTNEEAVQAMQHLASFKVIKQAQVAAADDRVVVSVMLNEHDDHDISSWVENEVKPFFPDKTIVVYTDDYHWRHVKNLRSKLQPGINKGQAKEYFRELFNINDR</sequence>
<gene>
    <name evidence="3" type="ORF">RWE15_24355</name>
</gene>
<feature type="region of interest" description="Disordered" evidence="1">
    <location>
        <begin position="18"/>
        <end position="60"/>
    </location>
</feature>
<feature type="compositionally biased region" description="Basic and acidic residues" evidence="1">
    <location>
        <begin position="45"/>
        <end position="54"/>
    </location>
</feature>
<proteinExistence type="predicted"/>
<evidence type="ECO:0000313" key="4">
    <source>
        <dbReference type="Proteomes" id="UP001281447"/>
    </source>
</evidence>
<feature type="chain" id="PRO_5047534389" evidence="2">
    <location>
        <begin position="20"/>
        <end position="183"/>
    </location>
</feature>
<dbReference type="RefSeq" id="WP_390356978.1">
    <property type="nucleotide sequence ID" value="NZ_JBHUIZ010000014.1"/>
</dbReference>
<feature type="signal peptide" evidence="2">
    <location>
        <begin position="1"/>
        <end position="19"/>
    </location>
</feature>
<reference evidence="3 4" key="1">
    <citation type="submission" date="2023-10" db="EMBL/GenBank/DDBJ databases">
        <title>Virgibacillus halophilus 5B73C genome.</title>
        <authorList>
            <person name="Miliotis G."/>
            <person name="Sengupta P."/>
            <person name="Hameed A."/>
            <person name="Chuvochina M."/>
            <person name="Mcdonagh F."/>
            <person name="Simpson A.C."/>
            <person name="Singh N.K."/>
            <person name="Rekha P.D."/>
            <person name="Raman K."/>
            <person name="Hugenholtz P."/>
            <person name="Venkateswaran K."/>
        </authorList>
    </citation>
    <scope>NUCLEOTIDE SEQUENCE [LARGE SCALE GENOMIC DNA]</scope>
    <source>
        <strain evidence="3 4">5B73C</strain>
    </source>
</reference>
<keyword evidence="3" id="KW-0449">Lipoprotein</keyword>
<dbReference type="InterPro" id="IPR019076">
    <property type="entry name" value="Spore_lipoprot_YhcN/YlaJ-like"/>
</dbReference>
<name>A0ABU5CC67_9BACI</name>
<keyword evidence="2" id="KW-0732">Signal</keyword>
<dbReference type="EMBL" id="JAWDIP010000004">
    <property type="protein sequence ID" value="MDY0396855.1"/>
    <property type="molecule type" value="Genomic_DNA"/>
</dbReference>
<evidence type="ECO:0000256" key="1">
    <source>
        <dbReference type="SAM" id="MobiDB-lite"/>
    </source>
</evidence>
<dbReference type="Proteomes" id="UP001281447">
    <property type="component" value="Unassembled WGS sequence"/>
</dbReference>
<evidence type="ECO:0000256" key="2">
    <source>
        <dbReference type="SAM" id="SignalP"/>
    </source>
</evidence>
<organism evidence="3 4">
    <name type="scientific">Tigheibacillus halophilus</name>
    <dbReference type="NCBI Taxonomy" id="361280"/>
    <lineage>
        <taxon>Bacteria</taxon>
        <taxon>Bacillati</taxon>
        <taxon>Bacillota</taxon>
        <taxon>Bacilli</taxon>
        <taxon>Bacillales</taxon>
        <taxon>Bacillaceae</taxon>
        <taxon>Tigheibacillus</taxon>
    </lineage>
</organism>
<dbReference type="Pfam" id="PF09580">
    <property type="entry name" value="Spore_YhcN_YlaJ"/>
    <property type="match status" value="1"/>
</dbReference>
<accession>A0ABU5CC67</accession>
<keyword evidence="4" id="KW-1185">Reference proteome</keyword>
<evidence type="ECO:0000313" key="3">
    <source>
        <dbReference type="EMBL" id="MDY0396855.1"/>
    </source>
</evidence>
<protein>
    <submittedName>
        <fullName evidence="3">YhcN/YlaJ family sporulation lipoprotein</fullName>
    </submittedName>
</protein>